<protein>
    <submittedName>
        <fullName evidence="2">Perchlorate reductase subunit gamma</fullName>
    </submittedName>
</protein>
<dbReference type="AlphaFoldDB" id="A0A5B9PRB9"/>
<dbReference type="InterPro" id="IPR029052">
    <property type="entry name" value="Metallo-depent_PP-like"/>
</dbReference>
<dbReference type="GO" id="GO:0016787">
    <property type="term" value="F:hydrolase activity"/>
    <property type="evidence" value="ECO:0007669"/>
    <property type="project" value="InterPro"/>
</dbReference>
<dbReference type="KEGG" id="mff:MFFC18_49740"/>
<dbReference type="OrthoDB" id="9814800at2"/>
<dbReference type="Gene3D" id="1.10.1130.10">
    <property type="entry name" value="Flavocytochrome C3, Chain A"/>
    <property type="match status" value="1"/>
</dbReference>
<gene>
    <name evidence="2" type="primary">pcrC_2</name>
    <name evidence="2" type="ORF">MFFC18_49740</name>
</gene>
<evidence type="ECO:0000259" key="1">
    <source>
        <dbReference type="Pfam" id="PF13435"/>
    </source>
</evidence>
<dbReference type="InterPro" id="IPR006179">
    <property type="entry name" value="5_nucleotidase/apyrase"/>
</dbReference>
<feature type="domain" description="Cytochrome c-552/4" evidence="1">
    <location>
        <begin position="444"/>
        <end position="530"/>
    </location>
</feature>
<organism evidence="2 3">
    <name type="scientific">Mariniblastus fucicola</name>
    <dbReference type="NCBI Taxonomy" id="980251"/>
    <lineage>
        <taxon>Bacteria</taxon>
        <taxon>Pseudomonadati</taxon>
        <taxon>Planctomycetota</taxon>
        <taxon>Planctomycetia</taxon>
        <taxon>Pirellulales</taxon>
        <taxon>Pirellulaceae</taxon>
        <taxon>Mariniblastus</taxon>
    </lineage>
</organism>
<reference evidence="2 3" key="1">
    <citation type="submission" date="2019-08" db="EMBL/GenBank/DDBJ databases">
        <title>Deep-cultivation of Planctomycetes and their phenomic and genomic characterization uncovers novel biology.</title>
        <authorList>
            <person name="Wiegand S."/>
            <person name="Jogler M."/>
            <person name="Boedeker C."/>
            <person name="Pinto D."/>
            <person name="Vollmers J."/>
            <person name="Rivas-Marin E."/>
            <person name="Kohn T."/>
            <person name="Peeters S.H."/>
            <person name="Heuer A."/>
            <person name="Rast P."/>
            <person name="Oberbeckmann S."/>
            <person name="Bunk B."/>
            <person name="Jeske O."/>
            <person name="Meyerdierks A."/>
            <person name="Storesund J.E."/>
            <person name="Kallscheuer N."/>
            <person name="Luecker S."/>
            <person name="Lage O.M."/>
            <person name="Pohl T."/>
            <person name="Merkel B.J."/>
            <person name="Hornburger P."/>
            <person name="Mueller R.-W."/>
            <person name="Bruemmer F."/>
            <person name="Labrenz M."/>
            <person name="Spormann A.M."/>
            <person name="Op den Camp H."/>
            <person name="Overmann J."/>
            <person name="Amann R."/>
            <person name="Jetten M.S.M."/>
            <person name="Mascher T."/>
            <person name="Medema M.H."/>
            <person name="Devos D.P."/>
            <person name="Kaster A.-K."/>
            <person name="Ovreas L."/>
            <person name="Rohde M."/>
            <person name="Galperin M.Y."/>
            <person name="Jogler C."/>
        </authorList>
    </citation>
    <scope>NUCLEOTIDE SEQUENCE [LARGE SCALE GENOMIC DNA]</scope>
    <source>
        <strain evidence="2 3">FC18</strain>
    </source>
</reference>
<dbReference type="GO" id="GO:0030288">
    <property type="term" value="C:outer membrane-bounded periplasmic space"/>
    <property type="evidence" value="ECO:0007669"/>
    <property type="project" value="TreeGrafter"/>
</dbReference>
<keyword evidence="3" id="KW-1185">Reference proteome</keyword>
<evidence type="ECO:0000313" key="2">
    <source>
        <dbReference type="EMBL" id="QEG25051.1"/>
    </source>
</evidence>
<proteinExistence type="predicted"/>
<accession>A0A5B9PRB9</accession>
<dbReference type="Gene3D" id="3.60.21.10">
    <property type="match status" value="1"/>
</dbReference>
<dbReference type="InterPro" id="IPR036280">
    <property type="entry name" value="Multihaem_cyt_sf"/>
</dbReference>
<dbReference type="InterPro" id="IPR023155">
    <property type="entry name" value="Cyt_c-552/4"/>
</dbReference>
<dbReference type="Proteomes" id="UP000322214">
    <property type="component" value="Chromosome"/>
</dbReference>
<name>A0A5B9PRB9_9BACT</name>
<dbReference type="STRING" id="980251.GCA_001642875_04891"/>
<sequence>MFVYSVSRLRCGGTVFKSTLPLRLPFTENRETAMVAIVPFNEETMNSVRPNMATLPLRFFRAATAILFASVCIFVLGCENPSSLIGSILRSPISILGLGQAEAPGGQDSDASADDSYAAAKLVEGWEIPDLTLFVTGRLHGYIEPCGCTGLTNQKGGLLRRHTCLNLLKSKGFDPVTVDAGNMIRRFGQQPSIKMKTAYKSIAQIMNYDVIGMGVDDMKAGGVDMLLSMEEAGRTETPFTSANMKLFEGDPSITPFQVIEKNGKTIGVASVIGAEHVKKAMASGGNEDFSLEMPAAAIAAVVGNPKFAACDFKVLMIQSEPESCKMLAMRFPVFDLVVTAGGAGDPTLKPEAIALGNGRVSQMIQCGVKGMYVGVVGVDFGGDGSKAIKYQRVALDASFKDSPPVKEVFLEYQNELKALWQGGSLEDIKPRLHPSGYKFVGSQACRDCHDEEYDIWKDGIDGDGGPHAKATADLTDPGERTWVKRHFDPECVSCHVTGWNPQNYYPYETGYIDLKKDVLLHGNGCENCHGPGSGHVQAENDATDQALQDKLRLQVRVTIAEAKARTCYECHDLDNSPDYAEAEDGWDKYWPTIKHGDGE</sequence>
<evidence type="ECO:0000313" key="3">
    <source>
        <dbReference type="Proteomes" id="UP000322214"/>
    </source>
</evidence>
<dbReference type="SUPFAM" id="SSF48695">
    <property type="entry name" value="Multiheme cytochromes"/>
    <property type="match status" value="1"/>
</dbReference>
<dbReference type="GO" id="GO:0009166">
    <property type="term" value="P:nucleotide catabolic process"/>
    <property type="evidence" value="ECO:0007669"/>
    <property type="project" value="InterPro"/>
</dbReference>
<dbReference type="PANTHER" id="PTHR11575:SF24">
    <property type="entry name" value="5'-NUCLEOTIDASE"/>
    <property type="match status" value="1"/>
</dbReference>
<dbReference type="PANTHER" id="PTHR11575">
    <property type="entry name" value="5'-NUCLEOTIDASE-RELATED"/>
    <property type="match status" value="1"/>
</dbReference>
<dbReference type="SUPFAM" id="SSF56300">
    <property type="entry name" value="Metallo-dependent phosphatases"/>
    <property type="match status" value="1"/>
</dbReference>
<dbReference type="Pfam" id="PF13435">
    <property type="entry name" value="Cytochrome_C554"/>
    <property type="match status" value="1"/>
</dbReference>
<dbReference type="EMBL" id="CP042912">
    <property type="protein sequence ID" value="QEG25051.1"/>
    <property type="molecule type" value="Genomic_DNA"/>
</dbReference>